<keyword evidence="4 5" id="KW-0472">Membrane</keyword>
<keyword evidence="2 5" id="KW-0812">Transmembrane</keyword>
<accession>A0ABU5C587</accession>
<evidence type="ECO:0000256" key="4">
    <source>
        <dbReference type="ARBA" id="ARBA00023136"/>
    </source>
</evidence>
<feature type="transmembrane region" description="Helical" evidence="5">
    <location>
        <begin position="6"/>
        <end position="22"/>
    </location>
</feature>
<feature type="transmembrane region" description="Helical" evidence="5">
    <location>
        <begin position="90"/>
        <end position="112"/>
    </location>
</feature>
<reference evidence="6 7" key="1">
    <citation type="submission" date="2023-10" db="EMBL/GenBank/DDBJ databases">
        <title>Virgibacillus halophilus 5B73C genome.</title>
        <authorList>
            <person name="Miliotis G."/>
            <person name="Sengupta P."/>
            <person name="Hameed A."/>
            <person name="Chuvochina M."/>
            <person name="Mcdonagh F."/>
            <person name="Simpson A.C."/>
            <person name="Singh N.K."/>
            <person name="Rekha P.D."/>
            <person name="Raman K."/>
            <person name="Hugenholtz P."/>
            <person name="Venkateswaran K."/>
        </authorList>
    </citation>
    <scope>NUCLEOTIDE SEQUENCE [LARGE SCALE GENOMIC DNA]</scope>
    <source>
        <strain evidence="6 7">5B73C</strain>
    </source>
</reference>
<comment type="caution">
    <text evidence="6">The sequence shown here is derived from an EMBL/GenBank/DDBJ whole genome shotgun (WGS) entry which is preliminary data.</text>
</comment>
<protein>
    <submittedName>
        <fullName evidence="6">CidB/LrgB family autolysis modulator</fullName>
    </submittedName>
</protein>
<evidence type="ECO:0000256" key="5">
    <source>
        <dbReference type="SAM" id="Phobius"/>
    </source>
</evidence>
<dbReference type="Proteomes" id="UP001281447">
    <property type="component" value="Unassembled WGS sequence"/>
</dbReference>
<dbReference type="PANTHER" id="PTHR30249:SF3">
    <property type="entry name" value="MUREIN HYDROLASE EXPORT REGULATOR"/>
    <property type="match status" value="1"/>
</dbReference>
<evidence type="ECO:0000256" key="2">
    <source>
        <dbReference type="ARBA" id="ARBA00022692"/>
    </source>
</evidence>
<organism evidence="6 7">
    <name type="scientific">Tigheibacillus halophilus</name>
    <dbReference type="NCBI Taxonomy" id="361280"/>
    <lineage>
        <taxon>Bacteria</taxon>
        <taxon>Bacillati</taxon>
        <taxon>Bacillota</taxon>
        <taxon>Bacilli</taxon>
        <taxon>Bacillales</taxon>
        <taxon>Bacillaceae</taxon>
        <taxon>Tigheibacillus</taxon>
    </lineage>
</organism>
<sequence length="227" mass="24287">MITGLSFIVLTLGSYWGAKLVYKKWNIPFFSPLLIAPSAIIVVLLVGGISYDSYNAGAKWLTEILQPATIALAIPLYRYFPVLKKYLREIFISVLFGSTLAVMASFSLAGLVHLNKGLISSIIPYSVTTPIAMGVSEKIGGIPAITAVFVILTGITGLILGPWTIRMFRFHSDIAKGILLGTSSHGAGTSKALELGSISGAVSSVCMVLAAILTFVISPWIYMHVFS</sequence>
<name>A0ABU5C587_9BACI</name>
<keyword evidence="3 5" id="KW-1133">Transmembrane helix</keyword>
<dbReference type="EMBL" id="JAWDIP010000003">
    <property type="protein sequence ID" value="MDY0394499.1"/>
    <property type="molecule type" value="Genomic_DNA"/>
</dbReference>
<dbReference type="InterPro" id="IPR007300">
    <property type="entry name" value="CidB/LrgB"/>
</dbReference>
<evidence type="ECO:0000256" key="3">
    <source>
        <dbReference type="ARBA" id="ARBA00022989"/>
    </source>
</evidence>
<dbReference type="RefSeq" id="WP_390354586.1">
    <property type="nucleotide sequence ID" value="NZ_JBHUIZ010000005.1"/>
</dbReference>
<comment type="subcellular location">
    <subcellularLocation>
        <location evidence="1">Membrane</location>
        <topology evidence="1">Multi-pass membrane protein</topology>
    </subcellularLocation>
</comment>
<evidence type="ECO:0000256" key="1">
    <source>
        <dbReference type="ARBA" id="ARBA00004141"/>
    </source>
</evidence>
<dbReference type="Pfam" id="PF04172">
    <property type="entry name" value="LrgB"/>
    <property type="match status" value="1"/>
</dbReference>
<feature type="transmembrane region" description="Helical" evidence="5">
    <location>
        <begin position="198"/>
        <end position="222"/>
    </location>
</feature>
<dbReference type="InterPro" id="IPR005261">
    <property type="entry name" value="YohK-like"/>
</dbReference>
<gene>
    <name evidence="6" type="ORF">RWE15_08630</name>
</gene>
<evidence type="ECO:0000313" key="7">
    <source>
        <dbReference type="Proteomes" id="UP001281447"/>
    </source>
</evidence>
<keyword evidence="7" id="KW-1185">Reference proteome</keyword>
<dbReference type="PANTHER" id="PTHR30249">
    <property type="entry name" value="PUTATIVE SEROTONIN TRANSPORTER"/>
    <property type="match status" value="1"/>
</dbReference>
<proteinExistence type="predicted"/>
<feature type="transmembrane region" description="Helical" evidence="5">
    <location>
        <begin position="57"/>
        <end position="78"/>
    </location>
</feature>
<feature type="transmembrane region" description="Helical" evidence="5">
    <location>
        <begin position="142"/>
        <end position="165"/>
    </location>
</feature>
<feature type="transmembrane region" description="Helical" evidence="5">
    <location>
        <begin position="29"/>
        <end position="51"/>
    </location>
</feature>
<dbReference type="NCBIfam" id="TIGR00659">
    <property type="entry name" value="CidB/LrgB family autolysis modulator"/>
    <property type="match status" value="1"/>
</dbReference>
<evidence type="ECO:0000313" key="6">
    <source>
        <dbReference type="EMBL" id="MDY0394499.1"/>
    </source>
</evidence>